<dbReference type="Pfam" id="PF03358">
    <property type="entry name" value="FMN_red"/>
    <property type="match status" value="1"/>
</dbReference>
<reference evidence="2" key="1">
    <citation type="submission" date="2019-01" db="EMBL/GenBank/DDBJ databases">
        <title>Genomic signatures and co-occurrence patterns of the ultra-small Saccharimodia (Patescibacteria phylum) suggest a symbiotic lifestyle.</title>
        <authorList>
            <person name="Lemos L."/>
            <person name="Medeiros J."/>
            <person name="Andreote F."/>
            <person name="Fernandes G."/>
            <person name="Varani A."/>
            <person name="Oliveira G."/>
            <person name="Pylro V."/>
        </authorList>
    </citation>
    <scope>NUCLEOTIDE SEQUENCE [LARGE SCALE GENOMIC DNA]</scope>
    <source>
        <strain evidence="2">AMD02</strain>
    </source>
</reference>
<dbReference type="EMBL" id="SCKX01000001">
    <property type="protein sequence ID" value="RWZ78890.1"/>
    <property type="molecule type" value="Genomic_DNA"/>
</dbReference>
<dbReference type="AlphaFoldDB" id="A0A4Q0AIK8"/>
<evidence type="ECO:0000259" key="1">
    <source>
        <dbReference type="Pfam" id="PF03358"/>
    </source>
</evidence>
<comment type="caution">
    <text evidence="2">The sequence shown here is derived from an EMBL/GenBank/DDBJ whole genome shotgun (WGS) entry which is preliminary data.</text>
</comment>
<keyword evidence="3" id="KW-1185">Reference proteome</keyword>
<dbReference type="Proteomes" id="UP000289257">
    <property type="component" value="Unassembled WGS sequence"/>
</dbReference>
<evidence type="ECO:0000313" key="3">
    <source>
        <dbReference type="Proteomes" id="UP000289257"/>
    </source>
</evidence>
<dbReference type="InterPro" id="IPR029039">
    <property type="entry name" value="Flavoprotein-like_sf"/>
</dbReference>
<dbReference type="Gene3D" id="3.40.50.360">
    <property type="match status" value="1"/>
</dbReference>
<evidence type="ECO:0000313" key="2">
    <source>
        <dbReference type="EMBL" id="RWZ78890.1"/>
    </source>
</evidence>
<protein>
    <recommendedName>
        <fullName evidence="1">NADPH-dependent FMN reductase-like domain-containing protein</fullName>
    </recommendedName>
</protein>
<dbReference type="GO" id="GO:0016491">
    <property type="term" value="F:oxidoreductase activity"/>
    <property type="evidence" value="ECO:0007669"/>
    <property type="project" value="InterPro"/>
</dbReference>
<gene>
    <name evidence="2" type="ORF">EOT05_04045</name>
</gene>
<sequence length="94" mass="10208">MTPEYNHSLNAIQKNAIDSLKAEWIGKTSVVVAYGWSGGSFSVAALDHILPYLEADYKPHAAQLTFMKDINPDGTAIDQDAISTKIKTAIDEIA</sequence>
<dbReference type="SUPFAM" id="SSF52218">
    <property type="entry name" value="Flavoproteins"/>
    <property type="match status" value="1"/>
</dbReference>
<dbReference type="InterPro" id="IPR005025">
    <property type="entry name" value="FMN_Rdtase-like_dom"/>
</dbReference>
<name>A0A4Q0AIK8_9BACT</name>
<organism evidence="2 3">
    <name type="scientific">Candidatus Microsaccharimonas sossegonensis</name>
    <dbReference type="NCBI Taxonomy" id="2506948"/>
    <lineage>
        <taxon>Bacteria</taxon>
        <taxon>Candidatus Saccharimonadota</taxon>
        <taxon>Candidatus Saccharimonadia</taxon>
        <taxon>Candidatus Saccharimonadales</taxon>
        <taxon>Candidatus Saccharimonadaceae</taxon>
        <taxon>Candidatus Microsaccharimonas</taxon>
    </lineage>
</organism>
<accession>A0A4Q0AIK8</accession>
<feature type="domain" description="NADPH-dependent FMN reductase-like" evidence="1">
    <location>
        <begin position="2"/>
        <end position="58"/>
    </location>
</feature>
<proteinExistence type="predicted"/>